<sequence length="203" mass="20791">MLGWGVVAGPFYLVFGLILALTREGFDLSAHALSLLTLGEGGWPQTLNFALTGIMVVVAGWGMLRAIQGRGRGAGGAIIVAGVAIGLAGVFRPDPVEGFPPGAEASMSVSGMLHLALGAAEFVAFAVAALLLARHFSACEEKRRAMLSRVVGLIIVVAFAAGAALSSGPAGVALLWLAVVGSFAWLALASVWAYRTVPHPDGR</sequence>
<reference evidence="2 3" key="1">
    <citation type="submission" date="2018-08" db="EMBL/GenBank/DDBJ databases">
        <title>Isolation, diversity and antifungal activity of Actinobacteria from cow dung.</title>
        <authorList>
            <person name="Ling L."/>
        </authorList>
    </citation>
    <scope>NUCLEOTIDE SEQUENCE [LARGE SCALE GENOMIC DNA]</scope>
    <source>
        <strain evidence="2 3">NEAU-LLE</strain>
    </source>
</reference>
<feature type="transmembrane region" description="Helical" evidence="1">
    <location>
        <begin position="74"/>
        <end position="91"/>
    </location>
</feature>
<keyword evidence="1" id="KW-0472">Membrane</keyword>
<dbReference type="InterPro" id="IPR009339">
    <property type="entry name" value="DUF998"/>
</dbReference>
<name>A0A371NXQ8_9MICO</name>
<dbReference type="Proteomes" id="UP000262172">
    <property type="component" value="Unassembled WGS sequence"/>
</dbReference>
<evidence type="ECO:0000256" key="1">
    <source>
        <dbReference type="SAM" id="Phobius"/>
    </source>
</evidence>
<keyword evidence="3" id="KW-1185">Reference proteome</keyword>
<feature type="transmembrane region" description="Helical" evidence="1">
    <location>
        <begin position="46"/>
        <end position="67"/>
    </location>
</feature>
<dbReference type="AlphaFoldDB" id="A0A371NXQ8"/>
<feature type="transmembrane region" description="Helical" evidence="1">
    <location>
        <begin position="111"/>
        <end position="133"/>
    </location>
</feature>
<dbReference type="OrthoDB" id="8159487at2"/>
<evidence type="ECO:0000313" key="2">
    <source>
        <dbReference type="EMBL" id="REJ08089.1"/>
    </source>
</evidence>
<accession>A0A371NXQ8</accession>
<feature type="transmembrane region" description="Helical" evidence="1">
    <location>
        <begin position="173"/>
        <end position="194"/>
    </location>
</feature>
<evidence type="ECO:0000313" key="3">
    <source>
        <dbReference type="Proteomes" id="UP000262172"/>
    </source>
</evidence>
<dbReference type="EMBL" id="QUAB01000013">
    <property type="protein sequence ID" value="REJ08089.1"/>
    <property type="molecule type" value="Genomic_DNA"/>
</dbReference>
<gene>
    <name evidence="2" type="ORF">DY023_02120</name>
</gene>
<feature type="transmembrane region" description="Helical" evidence="1">
    <location>
        <begin position="7"/>
        <end position="26"/>
    </location>
</feature>
<protein>
    <submittedName>
        <fullName evidence="2">DUF998 domain-containing protein</fullName>
    </submittedName>
</protein>
<proteinExistence type="predicted"/>
<keyword evidence="1" id="KW-0812">Transmembrane</keyword>
<feature type="transmembrane region" description="Helical" evidence="1">
    <location>
        <begin position="145"/>
        <end position="167"/>
    </location>
</feature>
<organism evidence="2 3">
    <name type="scientific">Microbacterium bovistercoris</name>
    <dbReference type="NCBI Taxonomy" id="2293570"/>
    <lineage>
        <taxon>Bacteria</taxon>
        <taxon>Bacillati</taxon>
        <taxon>Actinomycetota</taxon>
        <taxon>Actinomycetes</taxon>
        <taxon>Micrococcales</taxon>
        <taxon>Microbacteriaceae</taxon>
        <taxon>Microbacterium</taxon>
    </lineage>
</organism>
<dbReference type="Pfam" id="PF06197">
    <property type="entry name" value="DUF998"/>
    <property type="match status" value="1"/>
</dbReference>
<comment type="caution">
    <text evidence="2">The sequence shown here is derived from an EMBL/GenBank/DDBJ whole genome shotgun (WGS) entry which is preliminary data.</text>
</comment>
<keyword evidence="1" id="KW-1133">Transmembrane helix</keyword>